<evidence type="ECO:0000259" key="5">
    <source>
        <dbReference type="PROSITE" id="PS51891"/>
    </source>
</evidence>
<dbReference type="PANTHER" id="PTHR33337">
    <property type="entry name" value="GFA DOMAIN-CONTAINING PROTEIN"/>
    <property type="match status" value="1"/>
</dbReference>
<dbReference type="AlphaFoldDB" id="A0A7Y0BPU9"/>
<accession>A0A7Y0BPU9</accession>
<dbReference type="PANTHER" id="PTHR33337:SF40">
    <property type="entry name" value="CENP-V_GFA DOMAIN-CONTAINING PROTEIN-RELATED"/>
    <property type="match status" value="1"/>
</dbReference>
<evidence type="ECO:0000256" key="3">
    <source>
        <dbReference type="ARBA" id="ARBA00022833"/>
    </source>
</evidence>
<dbReference type="InterPro" id="IPR011057">
    <property type="entry name" value="Mss4-like_sf"/>
</dbReference>
<reference evidence="6 7" key="1">
    <citation type="submission" date="2020-04" db="EMBL/GenBank/DDBJ databases">
        <title>Novosphingobium sp. TW-4 isolated from soil.</title>
        <authorList>
            <person name="Dahal R.H."/>
            <person name="Chaudhary D.K."/>
        </authorList>
    </citation>
    <scope>NUCLEOTIDE SEQUENCE [LARGE SCALE GENOMIC DNA]</scope>
    <source>
        <strain evidence="6 7">TW-4</strain>
    </source>
</reference>
<dbReference type="Gene3D" id="3.90.1590.10">
    <property type="entry name" value="glutathione-dependent formaldehyde- activating enzyme (gfa)"/>
    <property type="match status" value="1"/>
</dbReference>
<evidence type="ECO:0000256" key="2">
    <source>
        <dbReference type="ARBA" id="ARBA00022723"/>
    </source>
</evidence>
<keyword evidence="7" id="KW-1185">Reference proteome</keyword>
<sequence>MRATCQCGQLVVEIEAGYQTDQIVACHCLACQRRTGSPFGVLAYFPAAAVKIAGVVHEYARAGTSGAVFVNGFCPSCGATVWCRTELKPDTIGVPVGAFADPAFPAPVRSVWEETQHDWVAIPGAIPHFPRGRS</sequence>
<dbReference type="PROSITE" id="PS51891">
    <property type="entry name" value="CENP_V_GFA"/>
    <property type="match status" value="1"/>
</dbReference>
<keyword evidence="2" id="KW-0479">Metal-binding</keyword>
<evidence type="ECO:0000313" key="6">
    <source>
        <dbReference type="EMBL" id="NML94150.1"/>
    </source>
</evidence>
<evidence type="ECO:0000256" key="1">
    <source>
        <dbReference type="ARBA" id="ARBA00005495"/>
    </source>
</evidence>
<protein>
    <submittedName>
        <fullName evidence="6">GFA family protein</fullName>
    </submittedName>
</protein>
<keyword evidence="4" id="KW-0456">Lyase</keyword>
<dbReference type="Proteomes" id="UP000583556">
    <property type="component" value="Unassembled WGS sequence"/>
</dbReference>
<gene>
    <name evidence="6" type="ORF">HHL27_10795</name>
</gene>
<comment type="similarity">
    <text evidence="1">Belongs to the Gfa family.</text>
</comment>
<name>A0A7Y0BPU9_9SPHN</name>
<feature type="domain" description="CENP-V/GFA" evidence="5">
    <location>
        <begin position="1"/>
        <end position="113"/>
    </location>
</feature>
<dbReference type="GO" id="GO:0046872">
    <property type="term" value="F:metal ion binding"/>
    <property type="evidence" value="ECO:0007669"/>
    <property type="project" value="UniProtKB-KW"/>
</dbReference>
<dbReference type="RefSeq" id="WP_169493419.1">
    <property type="nucleotide sequence ID" value="NZ_JABBGM010000004.1"/>
</dbReference>
<organism evidence="6 7">
    <name type="scientific">Novosphingobium olei</name>
    <dbReference type="NCBI Taxonomy" id="2728851"/>
    <lineage>
        <taxon>Bacteria</taxon>
        <taxon>Pseudomonadati</taxon>
        <taxon>Pseudomonadota</taxon>
        <taxon>Alphaproteobacteria</taxon>
        <taxon>Sphingomonadales</taxon>
        <taxon>Sphingomonadaceae</taxon>
        <taxon>Novosphingobium</taxon>
    </lineage>
</organism>
<evidence type="ECO:0000256" key="4">
    <source>
        <dbReference type="ARBA" id="ARBA00023239"/>
    </source>
</evidence>
<dbReference type="InterPro" id="IPR006913">
    <property type="entry name" value="CENP-V/GFA"/>
</dbReference>
<keyword evidence="3" id="KW-0862">Zinc</keyword>
<comment type="caution">
    <text evidence="6">The sequence shown here is derived from an EMBL/GenBank/DDBJ whole genome shotgun (WGS) entry which is preliminary data.</text>
</comment>
<evidence type="ECO:0000313" key="7">
    <source>
        <dbReference type="Proteomes" id="UP000583556"/>
    </source>
</evidence>
<dbReference type="GO" id="GO:0016846">
    <property type="term" value="F:carbon-sulfur lyase activity"/>
    <property type="evidence" value="ECO:0007669"/>
    <property type="project" value="InterPro"/>
</dbReference>
<dbReference type="Pfam" id="PF04828">
    <property type="entry name" value="GFA"/>
    <property type="match status" value="1"/>
</dbReference>
<proteinExistence type="inferred from homology"/>
<dbReference type="SUPFAM" id="SSF51316">
    <property type="entry name" value="Mss4-like"/>
    <property type="match status" value="1"/>
</dbReference>
<dbReference type="EMBL" id="JABBGM010000004">
    <property type="protein sequence ID" value="NML94150.1"/>
    <property type="molecule type" value="Genomic_DNA"/>
</dbReference>